<dbReference type="GO" id="GO:0006623">
    <property type="term" value="P:protein targeting to vacuole"/>
    <property type="evidence" value="ECO:0007669"/>
    <property type="project" value="InterPro"/>
</dbReference>
<evidence type="ECO:0000256" key="2">
    <source>
        <dbReference type="SAM" id="MobiDB-lite"/>
    </source>
</evidence>
<dbReference type="InterPro" id="IPR001841">
    <property type="entry name" value="Znf_RING"/>
</dbReference>
<keyword evidence="1" id="KW-0862">Zinc</keyword>
<keyword evidence="1" id="KW-0479">Metal-binding</keyword>
<evidence type="ECO:0000313" key="4">
    <source>
        <dbReference type="EMBL" id="GMM49702.1"/>
    </source>
</evidence>
<dbReference type="Pfam" id="PF23410">
    <property type="entry name" value="Beta-prop_VPS8"/>
    <property type="match status" value="1"/>
</dbReference>
<evidence type="ECO:0000259" key="3">
    <source>
        <dbReference type="PROSITE" id="PS50089"/>
    </source>
</evidence>
<protein>
    <submittedName>
        <fullName evidence="4">CORVET complex membrane-binding subunit</fullName>
    </submittedName>
</protein>
<accession>A0AAV5RFF3</accession>
<dbReference type="GO" id="GO:0030897">
    <property type="term" value="C:HOPS complex"/>
    <property type="evidence" value="ECO:0007669"/>
    <property type="project" value="TreeGrafter"/>
</dbReference>
<dbReference type="Proteomes" id="UP001362899">
    <property type="component" value="Unassembled WGS sequence"/>
</dbReference>
<feature type="compositionally biased region" description="Polar residues" evidence="2">
    <location>
        <begin position="12"/>
        <end position="22"/>
    </location>
</feature>
<gene>
    <name evidence="4" type="ORF">DASB73_006600</name>
</gene>
<proteinExistence type="predicted"/>
<dbReference type="GO" id="GO:0008270">
    <property type="term" value="F:zinc ion binding"/>
    <property type="evidence" value="ECO:0007669"/>
    <property type="project" value="UniProtKB-KW"/>
</dbReference>
<dbReference type="SUPFAM" id="SSF50998">
    <property type="entry name" value="Quinoprotein alcohol dehydrogenase-like"/>
    <property type="match status" value="1"/>
</dbReference>
<dbReference type="Gene3D" id="2.130.10.10">
    <property type="entry name" value="YVTN repeat-like/Quinoprotein amine dehydrogenase"/>
    <property type="match status" value="1"/>
</dbReference>
<evidence type="ECO:0000313" key="5">
    <source>
        <dbReference type="Proteomes" id="UP001362899"/>
    </source>
</evidence>
<keyword evidence="5" id="KW-1185">Reference proteome</keyword>
<organism evidence="4 5">
    <name type="scientific">Starmerella bacillaris</name>
    <name type="common">Yeast</name>
    <name type="synonym">Candida zemplinina</name>
    <dbReference type="NCBI Taxonomy" id="1247836"/>
    <lineage>
        <taxon>Eukaryota</taxon>
        <taxon>Fungi</taxon>
        <taxon>Dikarya</taxon>
        <taxon>Ascomycota</taxon>
        <taxon>Saccharomycotina</taxon>
        <taxon>Dipodascomycetes</taxon>
        <taxon>Dipodascales</taxon>
        <taxon>Trichomonascaceae</taxon>
        <taxon>Starmerella</taxon>
    </lineage>
</organism>
<name>A0AAV5RFF3_STABA</name>
<dbReference type="PANTHER" id="PTHR12616:SF8">
    <property type="entry name" value="VACUOLAR PROTEIN SORTING-ASSOCIATED PROTEIN 8 HOMOLOG"/>
    <property type="match status" value="1"/>
</dbReference>
<evidence type="ECO:0000256" key="1">
    <source>
        <dbReference type="PROSITE-ProRule" id="PRU00175"/>
    </source>
</evidence>
<sequence length="1107" mass="125631">MNGRLVSEYQKKQNQVPRQNISAEEYRSTDKNAFDILKPVDGVDAVQWQKLRRLGQTVYPTNSQFGKPTTFLAGEKYLYIGTQSADVLVFDYDQHLITSMRNEQLNSVGYVTSLNYNHNETHVCVGYSLGFVSVYSIDSLTSSSKHIYTAEPLKTLPKYTETHLLGSKINHVAFLTSHSQTVISVDNHGIVCLHKRKQTVLKPTLISKRILGSYLEPLNVLSVCSWYGHLAILSSTSLNILSCNDTDFSTVLEIPVLVDVSSGFVAFNTATKELVYTINSSFNSLQQLSNGELVARSAYTHFDDIVSVSFLSADMVLLVTSNLDFLINDSFLFSLPLPPSSGEITSINSLILCMGKFEFYCGQITSWSDRILGLLNKEDPEKAVDLACGFYEYEGNLEILGFPPQSDKRRLAVRTAFPDFALTALRFALEFDNATLQQLVPAVVRGIFMIKPQMLLRAWELINADSPKVNERYGTWKTARSLFLSSVIEAVKQSRVSRLPASIYRELVIQYPDEPEIFYNLDLSNLDLDLAFKVVKDEEVRIYLEANALKDYISPLKSSMCATYLAYTLTGRTFPTGSPAYLYDAKMQIYTQLFLCFDKNNKIDTNLLVKIIKADEEGVFEAFNEAFEDSYLNENHDINRQVILNTLLSLEGKLKTDCIYIFVAENYPKYSQFLVLPETTLTWVIDGLLSSKYKKEECQIALLSLLTTYKPHDMTEFVDRLTSVGYTLVIEHIFRRSNRLHDLVNLKLNSDNDSEVENIWGVLKEAMVNNQSETKLFVTTNFKKLVNLNPAAMGEFSIKFDLQFWDLLKGSNAHTKLGFMDAYFQYINKYGGLLPDQFICTEFIGMICDDHEKLMHNLNSLFIGPDDLSLPMLVDSLIANNQIDALALLLCRKDRKQEAMIYIANYIPSLSSPEQTDELTRYMDFALSICLEVSSEDLWKRLLETSVEMKNKNILKMIVQSLTCAKNTDIVNLVKGVMNNTSKSGSIPIISLIYSDLKRQEEALKVLYEILSEESRNEVYEDLRNRVSGWTVPVSSECEVCGKKIVGLGIDASELYETWENLMLDNIEISDQNALVLFRCNHFYHISCLSRMNGVDKDRTRHCIVCK</sequence>
<dbReference type="GO" id="GO:0005770">
    <property type="term" value="C:late endosome"/>
    <property type="evidence" value="ECO:0007669"/>
    <property type="project" value="TreeGrafter"/>
</dbReference>
<dbReference type="EMBL" id="BTGC01000003">
    <property type="protein sequence ID" value="GMM49702.1"/>
    <property type="molecule type" value="Genomic_DNA"/>
</dbReference>
<dbReference type="InterPro" id="IPR011047">
    <property type="entry name" value="Quinoprotein_ADH-like_sf"/>
</dbReference>
<dbReference type="PANTHER" id="PTHR12616">
    <property type="entry name" value="VACUOLAR PROTEIN SORTING VPS41"/>
    <property type="match status" value="1"/>
</dbReference>
<dbReference type="InterPro" id="IPR045111">
    <property type="entry name" value="Vps41/Vps8"/>
</dbReference>
<dbReference type="AlphaFoldDB" id="A0AAV5RFF3"/>
<dbReference type="Pfam" id="PF23413">
    <property type="entry name" value="zf_RING_Vps8_fungal"/>
    <property type="match status" value="1"/>
</dbReference>
<feature type="domain" description="RING-type" evidence="3">
    <location>
        <begin position="1038"/>
        <end position="1107"/>
    </location>
</feature>
<dbReference type="GO" id="GO:0034058">
    <property type="term" value="P:endosomal vesicle fusion"/>
    <property type="evidence" value="ECO:0007669"/>
    <property type="project" value="TreeGrafter"/>
</dbReference>
<dbReference type="PROSITE" id="PS50089">
    <property type="entry name" value="ZF_RING_2"/>
    <property type="match status" value="1"/>
</dbReference>
<feature type="region of interest" description="Disordered" evidence="2">
    <location>
        <begin position="1"/>
        <end position="24"/>
    </location>
</feature>
<reference evidence="4 5" key="1">
    <citation type="journal article" date="2023" name="Elife">
        <title>Identification of key yeast species and microbe-microbe interactions impacting larval growth of Drosophila in the wild.</title>
        <authorList>
            <person name="Mure A."/>
            <person name="Sugiura Y."/>
            <person name="Maeda R."/>
            <person name="Honda K."/>
            <person name="Sakurai N."/>
            <person name="Takahashi Y."/>
            <person name="Watada M."/>
            <person name="Katoh T."/>
            <person name="Gotoh A."/>
            <person name="Gotoh Y."/>
            <person name="Taniguchi I."/>
            <person name="Nakamura K."/>
            <person name="Hayashi T."/>
            <person name="Katayama T."/>
            <person name="Uemura T."/>
            <person name="Hattori Y."/>
        </authorList>
    </citation>
    <scope>NUCLEOTIDE SEQUENCE [LARGE SCALE GENOMIC DNA]</scope>
    <source>
        <strain evidence="4 5">SB-73</strain>
    </source>
</reference>
<comment type="caution">
    <text evidence="4">The sequence shown here is derived from an EMBL/GenBank/DDBJ whole genome shotgun (WGS) entry which is preliminary data.</text>
</comment>
<keyword evidence="1" id="KW-0863">Zinc-finger</keyword>
<dbReference type="InterPro" id="IPR015943">
    <property type="entry name" value="WD40/YVTN_repeat-like_dom_sf"/>
</dbReference>